<dbReference type="AlphaFoldDB" id="A0AAV6ISF7"/>
<comment type="caution">
    <text evidence="2">The sequence shown here is derived from an EMBL/GenBank/DDBJ whole genome shotgun (WGS) entry which is preliminary data.</text>
</comment>
<evidence type="ECO:0000313" key="3">
    <source>
        <dbReference type="Proteomes" id="UP000823749"/>
    </source>
</evidence>
<evidence type="ECO:0000256" key="1">
    <source>
        <dbReference type="SAM" id="MobiDB-lite"/>
    </source>
</evidence>
<accession>A0AAV6ISF7</accession>
<sequence>MMAMQNLGRLDHTTGGLVHGLVAIEQGITSKRSYKLIQPSKRSREQYQQPASLKGPKRHRKHSERAAHSSPYSCIGSFSYDTKISGEPPADPCLGRQNDTSDASYVKNPPPGAPVSQVQTRGIGLVDQRYRLIENQVQPSLNHSQQYTTIANVQALLHRERTKNTIPYPPNSYLHFGPSLAIPVEVNQSPLVSGRVSPGHESPKHNRSKPIAATTSSHPSYKFQGEEGIDMRFLK</sequence>
<feature type="region of interest" description="Disordered" evidence="1">
    <location>
        <begin position="34"/>
        <end position="70"/>
    </location>
</feature>
<evidence type="ECO:0000313" key="2">
    <source>
        <dbReference type="EMBL" id="KAG5531717.1"/>
    </source>
</evidence>
<feature type="region of interest" description="Disordered" evidence="1">
    <location>
        <begin position="191"/>
        <end position="229"/>
    </location>
</feature>
<reference evidence="2" key="1">
    <citation type="submission" date="2020-08" db="EMBL/GenBank/DDBJ databases">
        <title>Plant Genome Project.</title>
        <authorList>
            <person name="Zhang R.-G."/>
        </authorList>
    </citation>
    <scope>NUCLEOTIDE SEQUENCE</scope>
    <source>
        <strain evidence="2">WSP0</strain>
        <tissue evidence="2">Leaf</tissue>
    </source>
</reference>
<gene>
    <name evidence="2" type="ORF">RHGRI_026368</name>
</gene>
<protein>
    <submittedName>
        <fullName evidence="2">Uncharacterized protein</fullName>
    </submittedName>
</protein>
<keyword evidence="3" id="KW-1185">Reference proteome</keyword>
<feature type="region of interest" description="Disordered" evidence="1">
    <location>
        <begin position="86"/>
        <end position="118"/>
    </location>
</feature>
<dbReference type="Proteomes" id="UP000823749">
    <property type="component" value="Chromosome 9"/>
</dbReference>
<proteinExistence type="predicted"/>
<organism evidence="2 3">
    <name type="scientific">Rhododendron griersonianum</name>
    <dbReference type="NCBI Taxonomy" id="479676"/>
    <lineage>
        <taxon>Eukaryota</taxon>
        <taxon>Viridiplantae</taxon>
        <taxon>Streptophyta</taxon>
        <taxon>Embryophyta</taxon>
        <taxon>Tracheophyta</taxon>
        <taxon>Spermatophyta</taxon>
        <taxon>Magnoliopsida</taxon>
        <taxon>eudicotyledons</taxon>
        <taxon>Gunneridae</taxon>
        <taxon>Pentapetalae</taxon>
        <taxon>asterids</taxon>
        <taxon>Ericales</taxon>
        <taxon>Ericaceae</taxon>
        <taxon>Ericoideae</taxon>
        <taxon>Rhodoreae</taxon>
        <taxon>Rhododendron</taxon>
    </lineage>
</organism>
<name>A0AAV6ISF7_9ERIC</name>
<dbReference type="EMBL" id="JACTNZ010000009">
    <property type="protein sequence ID" value="KAG5531717.1"/>
    <property type="molecule type" value="Genomic_DNA"/>
</dbReference>